<evidence type="ECO:0000313" key="4">
    <source>
        <dbReference type="Proteomes" id="UP000036987"/>
    </source>
</evidence>
<name>A0A0K9PDG6_ZOSMR</name>
<dbReference type="Pfam" id="PF02136">
    <property type="entry name" value="NTF2"/>
    <property type="match status" value="1"/>
</dbReference>
<dbReference type="Proteomes" id="UP000036987">
    <property type="component" value="Unassembled WGS sequence"/>
</dbReference>
<dbReference type="InterPro" id="IPR045875">
    <property type="entry name" value="NTF2"/>
</dbReference>
<keyword evidence="1" id="KW-0653">Protein transport</keyword>
<dbReference type="AlphaFoldDB" id="A0A0K9PDG6"/>
<keyword evidence="1" id="KW-0813">Transport</keyword>
<dbReference type="CDD" id="cd00780">
    <property type="entry name" value="NTF2"/>
    <property type="match status" value="1"/>
</dbReference>
<dbReference type="PANTHER" id="PTHR12612">
    <property type="entry name" value="NUCLEAR TRANSPORT FACTOR 2"/>
    <property type="match status" value="1"/>
</dbReference>
<keyword evidence="4" id="KW-1185">Reference proteome</keyword>
<accession>A0A0K9PDG6</accession>
<evidence type="ECO:0000259" key="2">
    <source>
        <dbReference type="PROSITE" id="PS50177"/>
    </source>
</evidence>
<evidence type="ECO:0000313" key="3">
    <source>
        <dbReference type="EMBL" id="KMZ67024.1"/>
    </source>
</evidence>
<dbReference type="STRING" id="29655.A0A0K9PDG6"/>
<dbReference type="EMBL" id="LFYR01000932">
    <property type="protein sequence ID" value="KMZ67024.1"/>
    <property type="molecule type" value="Genomic_DNA"/>
</dbReference>
<keyword evidence="1" id="KW-0539">Nucleus</keyword>
<comment type="function">
    <text evidence="1">Has a role in nuclear-cytoplasmic transport of proteins and mRNAs.</text>
</comment>
<dbReference type="OrthoDB" id="6507044at2759"/>
<dbReference type="GO" id="GO:0015031">
    <property type="term" value="P:protein transport"/>
    <property type="evidence" value="ECO:0007669"/>
    <property type="project" value="UniProtKB-KW"/>
</dbReference>
<reference evidence="4" key="1">
    <citation type="journal article" date="2016" name="Nature">
        <title>The genome of the seagrass Zostera marina reveals angiosperm adaptation to the sea.</title>
        <authorList>
            <person name="Olsen J.L."/>
            <person name="Rouze P."/>
            <person name="Verhelst B."/>
            <person name="Lin Y.-C."/>
            <person name="Bayer T."/>
            <person name="Collen J."/>
            <person name="Dattolo E."/>
            <person name="De Paoli E."/>
            <person name="Dittami S."/>
            <person name="Maumus F."/>
            <person name="Michel G."/>
            <person name="Kersting A."/>
            <person name="Lauritano C."/>
            <person name="Lohaus R."/>
            <person name="Toepel M."/>
            <person name="Tonon T."/>
            <person name="Vanneste K."/>
            <person name="Amirebrahimi M."/>
            <person name="Brakel J."/>
            <person name="Bostroem C."/>
            <person name="Chovatia M."/>
            <person name="Grimwood J."/>
            <person name="Jenkins J.W."/>
            <person name="Jueterbock A."/>
            <person name="Mraz A."/>
            <person name="Stam W.T."/>
            <person name="Tice H."/>
            <person name="Bornberg-Bauer E."/>
            <person name="Green P.J."/>
            <person name="Pearson G.A."/>
            <person name="Procaccini G."/>
            <person name="Duarte C.M."/>
            <person name="Schmutz J."/>
            <person name="Reusch T.B.H."/>
            <person name="Van de Peer Y."/>
        </authorList>
    </citation>
    <scope>NUCLEOTIDE SEQUENCE [LARGE SCALE GENOMIC DNA]</scope>
    <source>
        <strain evidence="4">cv. Finnish</strain>
    </source>
</reference>
<dbReference type="SUPFAM" id="SSF54427">
    <property type="entry name" value="NTF2-like"/>
    <property type="match status" value="1"/>
</dbReference>
<dbReference type="GO" id="GO:0005737">
    <property type="term" value="C:cytoplasm"/>
    <property type="evidence" value="ECO:0007669"/>
    <property type="project" value="UniProtKB-SubCell"/>
</dbReference>
<sequence>MDPDMVAKAFVEYYCRTFDTSRAGLRSLYQEGSMLSFEGSKIQGAQAIVSKLTSLPFQQCQHSISTVDCQRRDLPAVLLSS</sequence>
<proteinExistence type="predicted"/>
<dbReference type="GO" id="GO:0006913">
    <property type="term" value="P:nucleocytoplasmic transport"/>
    <property type="evidence" value="ECO:0000318"/>
    <property type="project" value="GO_Central"/>
</dbReference>
<comment type="caution">
    <text evidence="3">The sequence shown here is derived from an EMBL/GenBank/DDBJ whole genome shotgun (WGS) entry which is preliminary data.</text>
</comment>
<dbReference type="InterPro" id="IPR018222">
    <property type="entry name" value="Nuclear_transport_factor_2_euk"/>
</dbReference>
<evidence type="ECO:0000256" key="1">
    <source>
        <dbReference type="RuleBase" id="RU369002"/>
    </source>
</evidence>
<dbReference type="InterPro" id="IPR002075">
    <property type="entry name" value="NTF2_dom"/>
</dbReference>
<dbReference type="PROSITE" id="PS50177">
    <property type="entry name" value="NTF2_DOMAIN"/>
    <property type="match status" value="1"/>
</dbReference>
<dbReference type="InterPro" id="IPR032710">
    <property type="entry name" value="NTF2-like_dom_sf"/>
</dbReference>
<dbReference type="Gene3D" id="3.10.450.50">
    <property type="match status" value="1"/>
</dbReference>
<organism evidence="3 4">
    <name type="scientific">Zostera marina</name>
    <name type="common">Eelgrass</name>
    <dbReference type="NCBI Taxonomy" id="29655"/>
    <lineage>
        <taxon>Eukaryota</taxon>
        <taxon>Viridiplantae</taxon>
        <taxon>Streptophyta</taxon>
        <taxon>Embryophyta</taxon>
        <taxon>Tracheophyta</taxon>
        <taxon>Spermatophyta</taxon>
        <taxon>Magnoliopsida</taxon>
        <taxon>Liliopsida</taxon>
        <taxon>Zosteraceae</taxon>
        <taxon>Zostera</taxon>
    </lineage>
</organism>
<keyword evidence="1" id="KW-0963">Cytoplasm</keyword>
<protein>
    <submittedName>
        <fullName evidence="3">Nuclear transport factor 2</fullName>
    </submittedName>
</protein>
<gene>
    <name evidence="3" type="ORF">ZOSMA_27G00710</name>
</gene>
<dbReference type="GO" id="GO:0051028">
    <property type="term" value="P:mRNA transport"/>
    <property type="evidence" value="ECO:0007669"/>
    <property type="project" value="UniProtKB-UniRule"/>
</dbReference>
<feature type="domain" description="NTF2" evidence="2">
    <location>
        <begin position="6"/>
        <end position="81"/>
    </location>
</feature>
<dbReference type="OMA" id="AFVEYYC"/>
<dbReference type="GO" id="GO:0044613">
    <property type="term" value="C:nuclear pore central transport channel"/>
    <property type="evidence" value="ECO:0000318"/>
    <property type="project" value="GO_Central"/>
</dbReference>
<comment type="subcellular location">
    <subcellularLocation>
        <location evidence="1">Cytoplasm</location>
    </subcellularLocation>
    <subcellularLocation>
        <location evidence="1">Nucleus</location>
    </subcellularLocation>
</comment>